<dbReference type="GO" id="GO:0000786">
    <property type="term" value="C:nucleosome"/>
    <property type="evidence" value="ECO:0007669"/>
    <property type="project" value="UniProtKB-KW"/>
</dbReference>
<accession>A0AAE0DBP4</accession>
<dbReference type="InterPro" id="IPR001951">
    <property type="entry name" value="Histone_H4"/>
</dbReference>
<evidence type="ECO:0000256" key="6">
    <source>
        <dbReference type="ARBA" id="ARBA00023242"/>
    </source>
</evidence>
<evidence type="ECO:0000313" key="10">
    <source>
        <dbReference type="Proteomes" id="UP001281614"/>
    </source>
</evidence>
<evidence type="ECO:0000256" key="1">
    <source>
        <dbReference type="ARBA" id="ARBA00004123"/>
    </source>
</evidence>
<organism evidence="9 10">
    <name type="scientific">Colletotrichum kahawae</name>
    <name type="common">Coffee berry disease fungus</name>
    <dbReference type="NCBI Taxonomy" id="34407"/>
    <lineage>
        <taxon>Eukaryota</taxon>
        <taxon>Fungi</taxon>
        <taxon>Dikarya</taxon>
        <taxon>Ascomycota</taxon>
        <taxon>Pezizomycotina</taxon>
        <taxon>Sordariomycetes</taxon>
        <taxon>Hypocreomycetidae</taxon>
        <taxon>Glomerellales</taxon>
        <taxon>Glomerellaceae</taxon>
        <taxon>Colletotrichum</taxon>
        <taxon>Colletotrichum gloeosporioides species complex</taxon>
    </lineage>
</organism>
<gene>
    <name evidence="9" type="ORF">CKAH01_13334</name>
</gene>
<evidence type="ECO:0000256" key="5">
    <source>
        <dbReference type="ARBA" id="ARBA00023125"/>
    </source>
</evidence>
<dbReference type="GO" id="GO:0003677">
    <property type="term" value="F:DNA binding"/>
    <property type="evidence" value="ECO:0007669"/>
    <property type="project" value="UniProtKB-KW"/>
</dbReference>
<evidence type="ECO:0000256" key="3">
    <source>
        <dbReference type="ARBA" id="ARBA00006564"/>
    </source>
</evidence>
<keyword evidence="5 8" id="KW-0238">DNA-binding</keyword>
<comment type="caution">
    <text evidence="9">The sequence shown here is derived from an EMBL/GenBank/DDBJ whole genome shotgun (WGS) entry which is preliminary data.</text>
</comment>
<evidence type="ECO:0000256" key="8">
    <source>
        <dbReference type="RuleBase" id="RU000528"/>
    </source>
</evidence>
<dbReference type="AlphaFoldDB" id="A0AAE0DBP4"/>
<comment type="similarity">
    <text evidence="3 8">Belongs to the histone H4 family.</text>
</comment>
<keyword evidence="10" id="KW-1185">Reference proteome</keyword>
<dbReference type="SMART" id="SM00417">
    <property type="entry name" value="H4"/>
    <property type="match status" value="1"/>
</dbReference>
<dbReference type="GO" id="GO:0046982">
    <property type="term" value="F:protein heterodimerization activity"/>
    <property type="evidence" value="ECO:0007669"/>
    <property type="project" value="InterPro"/>
</dbReference>
<evidence type="ECO:0000313" key="9">
    <source>
        <dbReference type="EMBL" id="KAK2773989.1"/>
    </source>
</evidence>
<dbReference type="EMBL" id="VYYT01000050">
    <property type="protein sequence ID" value="KAK2773989.1"/>
    <property type="molecule type" value="Genomic_DNA"/>
</dbReference>
<dbReference type="PRINTS" id="PR00623">
    <property type="entry name" value="HISTONEH4"/>
</dbReference>
<comment type="subcellular location">
    <subcellularLocation>
        <location evidence="2">Chromosome</location>
    </subcellularLocation>
    <subcellularLocation>
        <location evidence="1">Nucleus</location>
    </subcellularLocation>
</comment>
<dbReference type="InterPro" id="IPR009072">
    <property type="entry name" value="Histone-fold"/>
</dbReference>
<name>A0AAE0DBP4_COLKA</name>
<proteinExistence type="inferred from homology"/>
<comment type="function">
    <text evidence="8">Core component of nucleosome. Nucleosomes wrap and compact DNA into chromatin, limiting DNA accessibility to the cellular machineries which require DNA as a template. Histones thereby play a central role in transcription regulation, DNA repair, DNA replication and chromosomal stability. DNA accessibility is regulated via a complex set of post-translational modifications of histones, also called histone code, and nucleosome remodeling.</text>
</comment>
<dbReference type="PANTHER" id="PTHR10484">
    <property type="entry name" value="HISTONE H4"/>
    <property type="match status" value="1"/>
</dbReference>
<evidence type="ECO:0000256" key="2">
    <source>
        <dbReference type="ARBA" id="ARBA00004286"/>
    </source>
</evidence>
<dbReference type="SUPFAM" id="SSF47113">
    <property type="entry name" value="Histone-fold"/>
    <property type="match status" value="1"/>
</dbReference>
<evidence type="ECO:0000256" key="4">
    <source>
        <dbReference type="ARBA" id="ARBA00022454"/>
    </source>
</evidence>
<keyword evidence="7 8" id="KW-0544">Nucleosome core</keyword>
<dbReference type="GO" id="GO:0005634">
    <property type="term" value="C:nucleus"/>
    <property type="evidence" value="ECO:0007669"/>
    <property type="project" value="UniProtKB-SubCell"/>
</dbReference>
<comment type="subunit">
    <text evidence="8">The nucleosome is a histone octamer containing two molecules each of H2A, H2B, H3 and H4 assembled in one H3-H4 heterotetramer and two H2A-H2B heterodimers. The octamer wraps approximately 147 bp of DNA.</text>
</comment>
<sequence length="102" mass="11767">MPQHGKKAGIRPLGGAKRHRKVFVDNIRCITHSDIRRLARRGGVRRISFGIYNEVRDALRSFLEIVVHAAVQYCYYGKRRTVTTLDIIHALKRQGRSLYGYS</sequence>
<reference evidence="9" key="1">
    <citation type="submission" date="2023-02" db="EMBL/GenBank/DDBJ databases">
        <title>Colletotrichum kahawae CIFC_Que2 genome sequencing and assembly.</title>
        <authorList>
            <person name="Baroncelli R."/>
        </authorList>
    </citation>
    <scope>NUCLEOTIDE SEQUENCE</scope>
    <source>
        <strain evidence="9">CIFC_Que2</strain>
    </source>
</reference>
<keyword evidence="6 8" id="KW-0539">Nucleus</keyword>
<protein>
    <recommendedName>
        <fullName evidence="8">Histone H4</fullName>
    </recommendedName>
</protein>
<dbReference type="CDD" id="cd22912">
    <property type="entry name" value="HFD_H4"/>
    <property type="match status" value="1"/>
</dbReference>
<evidence type="ECO:0000256" key="7">
    <source>
        <dbReference type="ARBA" id="ARBA00023269"/>
    </source>
</evidence>
<dbReference type="Gene3D" id="1.10.20.10">
    <property type="entry name" value="Histone, subunit A"/>
    <property type="match status" value="1"/>
</dbReference>
<dbReference type="GO" id="GO:0030527">
    <property type="term" value="F:structural constituent of chromatin"/>
    <property type="evidence" value="ECO:0007669"/>
    <property type="project" value="InterPro"/>
</dbReference>
<keyword evidence="4 8" id="KW-0158">Chromosome</keyword>
<dbReference type="Proteomes" id="UP001281614">
    <property type="component" value="Unassembled WGS sequence"/>
</dbReference>